<evidence type="ECO:0000313" key="2">
    <source>
        <dbReference type="Proteomes" id="UP000029495"/>
    </source>
</evidence>
<accession>A0ABM5RMH8</accession>
<gene>
    <name evidence="1" type="ORF">LH22_17180</name>
</gene>
<dbReference type="RefSeq" id="WP_038648439.1">
    <property type="nucleotide sequence ID" value="NZ_CP009454.1"/>
</dbReference>
<name>A0ABM5RMH8_9GAMM</name>
<dbReference type="EMBL" id="CP009454">
    <property type="protein sequence ID" value="AIR87104.1"/>
    <property type="molecule type" value="Genomic_DNA"/>
</dbReference>
<keyword evidence="2" id="KW-1185">Reference proteome</keyword>
<sequence>MGSFVQLISYKLDKSTDKTESVYFVQHSSRTVRYEKRSGGLLDQEMIITGQLHRSSYRADMKFDGFPECGSEREAALRLASWMQRMGAAIEDHWSKP</sequence>
<proteinExistence type="predicted"/>
<organism evidence="1 2">
    <name type="scientific">Pantoea rwandensis</name>
    <dbReference type="NCBI Taxonomy" id="1076550"/>
    <lineage>
        <taxon>Bacteria</taxon>
        <taxon>Pseudomonadati</taxon>
        <taxon>Pseudomonadota</taxon>
        <taxon>Gammaproteobacteria</taxon>
        <taxon>Enterobacterales</taxon>
        <taxon>Erwiniaceae</taxon>
        <taxon>Pantoea</taxon>
    </lineage>
</organism>
<protein>
    <submittedName>
        <fullName evidence="1">Phage protein</fullName>
    </submittedName>
</protein>
<reference evidence="1 2" key="1">
    <citation type="submission" date="2014-09" db="EMBL/GenBank/DDBJ databases">
        <authorList>
            <person name="Chan K.-G."/>
        </authorList>
    </citation>
    <scope>NUCLEOTIDE SEQUENCE [LARGE SCALE GENOMIC DNA]</scope>
    <source>
        <strain evidence="1 2">ND04</strain>
    </source>
</reference>
<dbReference type="Proteomes" id="UP000029495">
    <property type="component" value="Chromosome"/>
</dbReference>
<evidence type="ECO:0000313" key="1">
    <source>
        <dbReference type="EMBL" id="AIR87104.1"/>
    </source>
</evidence>